<dbReference type="PANTHER" id="PTHR23502">
    <property type="entry name" value="MAJOR FACILITATOR SUPERFAMILY"/>
    <property type="match status" value="1"/>
</dbReference>
<feature type="compositionally biased region" description="Basic and acidic residues" evidence="7">
    <location>
        <begin position="32"/>
        <end position="46"/>
    </location>
</feature>
<feature type="transmembrane region" description="Helical" evidence="8">
    <location>
        <begin position="120"/>
        <end position="139"/>
    </location>
</feature>
<dbReference type="AlphaFoldDB" id="A0A6V8HD02"/>
<evidence type="ECO:0000313" key="11">
    <source>
        <dbReference type="Proteomes" id="UP000053095"/>
    </source>
</evidence>
<feature type="transmembrane region" description="Helical" evidence="8">
    <location>
        <begin position="235"/>
        <end position="255"/>
    </location>
</feature>
<feature type="domain" description="Major facilitator superfamily (MFS) profile" evidence="9">
    <location>
        <begin position="81"/>
        <end position="533"/>
    </location>
</feature>
<dbReference type="Pfam" id="PF07690">
    <property type="entry name" value="MFS_1"/>
    <property type="match status" value="1"/>
</dbReference>
<evidence type="ECO:0000256" key="7">
    <source>
        <dbReference type="SAM" id="MobiDB-lite"/>
    </source>
</evidence>
<organism evidence="10 11">
    <name type="scientific">Talaromyces pinophilus</name>
    <name type="common">Penicillium pinophilum</name>
    <dbReference type="NCBI Taxonomy" id="128442"/>
    <lineage>
        <taxon>Eukaryota</taxon>
        <taxon>Fungi</taxon>
        <taxon>Dikarya</taxon>
        <taxon>Ascomycota</taxon>
        <taxon>Pezizomycotina</taxon>
        <taxon>Eurotiomycetes</taxon>
        <taxon>Eurotiomycetidae</taxon>
        <taxon>Eurotiales</taxon>
        <taxon>Trichocomaceae</taxon>
        <taxon>Talaromyces</taxon>
        <taxon>Talaromyces sect. Talaromyces</taxon>
    </lineage>
</organism>
<gene>
    <name evidence="10" type="ORF">TCE0_034f10826</name>
</gene>
<feature type="transmembrane region" description="Helical" evidence="8">
    <location>
        <begin position="476"/>
        <end position="497"/>
    </location>
</feature>
<feature type="compositionally biased region" description="Polar residues" evidence="7">
    <location>
        <begin position="21"/>
        <end position="31"/>
    </location>
</feature>
<dbReference type="Proteomes" id="UP000053095">
    <property type="component" value="Unassembled WGS sequence"/>
</dbReference>
<dbReference type="GO" id="GO:0005886">
    <property type="term" value="C:plasma membrane"/>
    <property type="evidence" value="ECO:0007669"/>
    <property type="project" value="TreeGrafter"/>
</dbReference>
<dbReference type="PANTHER" id="PTHR23502:SF51">
    <property type="entry name" value="QUINIDINE RESISTANCE PROTEIN 1-RELATED"/>
    <property type="match status" value="1"/>
</dbReference>
<evidence type="ECO:0000256" key="3">
    <source>
        <dbReference type="ARBA" id="ARBA00022692"/>
    </source>
</evidence>
<comment type="function">
    <text evidence="6">MFS-type transporter; part of the gene cluster that mediates the biosynthesis of the antihypercholesterolemic agents phomoidrides which are dimeric anhydrides.</text>
</comment>
<feature type="transmembrane region" description="Helical" evidence="8">
    <location>
        <begin position="408"/>
        <end position="431"/>
    </location>
</feature>
<dbReference type="Gene3D" id="1.20.1250.20">
    <property type="entry name" value="MFS general substrate transporter like domains"/>
    <property type="match status" value="1"/>
</dbReference>
<dbReference type="InterPro" id="IPR011701">
    <property type="entry name" value="MFS"/>
</dbReference>
<evidence type="ECO:0000256" key="4">
    <source>
        <dbReference type="ARBA" id="ARBA00022989"/>
    </source>
</evidence>
<comment type="subcellular location">
    <subcellularLocation>
        <location evidence="1">Membrane</location>
        <topology evidence="1">Multi-pass membrane protein</topology>
    </subcellularLocation>
</comment>
<feature type="transmembrane region" description="Helical" evidence="8">
    <location>
        <begin position="146"/>
        <end position="164"/>
    </location>
</feature>
<protein>
    <recommendedName>
        <fullName evidence="9">Major facilitator superfamily (MFS) profile domain-containing protein</fullName>
    </recommendedName>
</protein>
<evidence type="ECO:0000259" key="9">
    <source>
        <dbReference type="PROSITE" id="PS50850"/>
    </source>
</evidence>
<feature type="transmembrane region" description="Helical" evidence="8">
    <location>
        <begin position="79"/>
        <end position="100"/>
    </location>
</feature>
<keyword evidence="3 8" id="KW-0812">Transmembrane</keyword>
<evidence type="ECO:0000256" key="8">
    <source>
        <dbReference type="SAM" id="Phobius"/>
    </source>
</evidence>
<accession>A0A6V8HD02</accession>
<feature type="transmembrane region" description="Helical" evidence="8">
    <location>
        <begin position="443"/>
        <end position="464"/>
    </location>
</feature>
<keyword evidence="5 8" id="KW-0472">Membrane</keyword>
<keyword evidence="4 8" id="KW-1133">Transmembrane helix</keyword>
<dbReference type="FunFam" id="1.20.1720.10:FF:000009">
    <property type="entry name" value="MFS multidrug transporter"/>
    <property type="match status" value="1"/>
</dbReference>
<proteinExistence type="predicted"/>
<evidence type="ECO:0000256" key="1">
    <source>
        <dbReference type="ARBA" id="ARBA00004141"/>
    </source>
</evidence>
<feature type="region of interest" description="Disordered" evidence="7">
    <location>
        <begin position="1"/>
        <end position="46"/>
    </location>
</feature>
<comment type="caution">
    <text evidence="10">The sequence shown here is derived from an EMBL/GenBank/DDBJ whole genome shotgun (WGS) entry which is preliminary data.</text>
</comment>
<evidence type="ECO:0000256" key="6">
    <source>
        <dbReference type="ARBA" id="ARBA00059659"/>
    </source>
</evidence>
<keyword evidence="2" id="KW-0813">Transport</keyword>
<evidence type="ECO:0000256" key="5">
    <source>
        <dbReference type="ARBA" id="ARBA00023136"/>
    </source>
</evidence>
<dbReference type="PROSITE" id="PS50850">
    <property type="entry name" value="MFS"/>
    <property type="match status" value="1"/>
</dbReference>
<dbReference type="GO" id="GO:0022857">
    <property type="term" value="F:transmembrane transporter activity"/>
    <property type="evidence" value="ECO:0007669"/>
    <property type="project" value="InterPro"/>
</dbReference>
<evidence type="ECO:0000256" key="2">
    <source>
        <dbReference type="ARBA" id="ARBA00022448"/>
    </source>
</evidence>
<feature type="transmembrane region" description="Helical" evidence="8">
    <location>
        <begin position="503"/>
        <end position="527"/>
    </location>
</feature>
<feature type="transmembrane region" description="Helical" evidence="8">
    <location>
        <begin position="321"/>
        <end position="342"/>
    </location>
</feature>
<dbReference type="Gene3D" id="1.20.1720.10">
    <property type="entry name" value="Multidrug resistance protein D"/>
    <property type="match status" value="1"/>
</dbReference>
<reference evidence="11" key="1">
    <citation type="journal article" date="2015" name="Genome Announc.">
        <title>Draft genome sequence of Talaromyces cellulolyticus strain Y-94, a source of lignocellulosic biomass-degrading enzymes.</title>
        <authorList>
            <person name="Fujii T."/>
            <person name="Koike H."/>
            <person name="Sawayama S."/>
            <person name="Yano S."/>
            <person name="Inoue H."/>
        </authorList>
    </citation>
    <scope>NUCLEOTIDE SEQUENCE [LARGE SCALE GENOMIC DNA]</scope>
    <source>
        <strain evidence="11">Y-94</strain>
    </source>
</reference>
<evidence type="ECO:0000313" key="10">
    <source>
        <dbReference type="EMBL" id="GAM39348.1"/>
    </source>
</evidence>
<dbReference type="SUPFAM" id="SSF103473">
    <property type="entry name" value="MFS general substrate transporter"/>
    <property type="match status" value="1"/>
</dbReference>
<feature type="transmembrane region" description="Helical" evidence="8">
    <location>
        <begin position="205"/>
        <end position="223"/>
    </location>
</feature>
<name>A0A6V8HD02_TALPI</name>
<sequence>MGTLLTQDGERQAGGDADTISAPTRNAPDQHQSNKAEQKESDVMLDEEKNAMDIRPGESKQKDATTDAPYCVLPERQKVFLMLLCSFAAMISPISSSIYFPALNSIGSDLDVSTNKMNLSITMFLIFQGIAPSLIANFSDIHGRRPAYVIAFVLYLAANIGLSLQNNYAALMVLRCLQSSGSSCTIALGSAVVADLSTRAERGKYIGYATMGVTLGPALGPVIGGLIDHFLGWRWIFRFLIILAGVYASLVVMFLPETCRAVVGNGSVPSARWNRSGWQVLSSGFRHRRKLPEPNYDTVQKGKRRPNVFASALIATEKEPAIILAYGALLYCGFMAVLSTLTSQLKTQYGFNSIQIGLCYLPLGCGSLTSRWTVGFLLDWNFKREAARQGVPIIKNRQQSIEKFNIEVARLAITIPLLYGGALCLIAYGWVMQFKTSLAGPMIMLFFMGHLTTGAFSALNTLIIDTNRESPATAVAATNLWRCLTGAGAVAAAGPLIERIGIGWTATFIAFLWLTLSPLVWAVYKWGHIWREDLRRKREVRSNP</sequence>
<keyword evidence="11" id="KW-1185">Reference proteome</keyword>
<dbReference type="InterPro" id="IPR020846">
    <property type="entry name" value="MFS_dom"/>
</dbReference>
<dbReference type="EMBL" id="DF933830">
    <property type="protein sequence ID" value="GAM39348.1"/>
    <property type="molecule type" value="Genomic_DNA"/>
</dbReference>
<dbReference type="InterPro" id="IPR036259">
    <property type="entry name" value="MFS_trans_sf"/>
</dbReference>